<dbReference type="OrthoDB" id="2774821at2759"/>
<sequence>MSFTTEQTTEIGNIISAGIAGMKQDLAKLIAEIRGKTSSTTVPLAPPPGTSAATTASGVLNLFSSPDEIADVYAAWAAGAPTAVQHSPSFFPGTSPSGGTAVAIIYAVRAAQSAPDQTLQFANGQISVVDKAHAKAFPDMGALLRSLMVYFDVLSFSLSATHGKQAGGSEHGWTLTHGASLFVQHLLQLQQQHTFGSILQYTERFFQFRRAEMLHGHYSGWWAPDNSLIFNFVALPPATAKSSAPSPASSSTSGKGAKPKADTVCLNFLQGKCPGDTCQYGRQHIRPVVSTAPTPKA</sequence>
<keyword evidence="1" id="KW-0479">Metal-binding</keyword>
<name>A0A165HLI4_EXIGL</name>
<evidence type="ECO:0000313" key="4">
    <source>
        <dbReference type="Proteomes" id="UP000077266"/>
    </source>
</evidence>
<dbReference type="PROSITE" id="PS50103">
    <property type="entry name" value="ZF_C3H1"/>
    <property type="match status" value="1"/>
</dbReference>
<keyword evidence="4" id="KW-1185">Reference proteome</keyword>
<organism evidence="3 4">
    <name type="scientific">Exidia glandulosa HHB12029</name>
    <dbReference type="NCBI Taxonomy" id="1314781"/>
    <lineage>
        <taxon>Eukaryota</taxon>
        <taxon>Fungi</taxon>
        <taxon>Dikarya</taxon>
        <taxon>Basidiomycota</taxon>
        <taxon>Agaricomycotina</taxon>
        <taxon>Agaricomycetes</taxon>
        <taxon>Auriculariales</taxon>
        <taxon>Exidiaceae</taxon>
        <taxon>Exidia</taxon>
    </lineage>
</organism>
<accession>A0A165HLI4</accession>
<dbReference type="InterPro" id="IPR000571">
    <property type="entry name" value="Znf_CCCH"/>
</dbReference>
<feature type="domain" description="C3H1-type" evidence="2">
    <location>
        <begin position="259"/>
        <end position="287"/>
    </location>
</feature>
<dbReference type="InParanoid" id="A0A165HLI4"/>
<feature type="zinc finger region" description="C3H1-type" evidence="1">
    <location>
        <begin position="259"/>
        <end position="287"/>
    </location>
</feature>
<evidence type="ECO:0000313" key="3">
    <source>
        <dbReference type="EMBL" id="KZV92146.1"/>
    </source>
</evidence>
<dbReference type="AlphaFoldDB" id="A0A165HLI4"/>
<proteinExistence type="predicted"/>
<evidence type="ECO:0000256" key="1">
    <source>
        <dbReference type="PROSITE-ProRule" id="PRU00723"/>
    </source>
</evidence>
<dbReference type="Proteomes" id="UP000077266">
    <property type="component" value="Unassembled WGS sequence"/>
</dbReference>
<evidence type="ECO:0000259" key="2">
    <source>
        <dbReference type="PROSITE" id="PS50103"/>
    </source>
</evidence>
<gene>
    <name evidence="3" type="ORF">EXIGLDRAFT_769230</name>
</gene>
<keyword evidence="1" id="KW-0863">Zinc-finger</keyword>
<dbReference type="STRING" id="1314781.A0A165HLI4"/>
<protein>
    <recommendedName>
        <fullName evidence="2">C3H1-type domain-containing protein</fullName>
    </recommendedName>
</protein>
<keyword evidence="1" id="KW-0862">Zinc</keyword>
<dbReference type="EMBL" id="KV426013">
    <property type="protein sequence ID" value="KZV92146.1"/>
    <property type="molecule type" value="Genomic_DNA"/>
</dbReference>
<dbReference type="GO" id="GO:0008270">
    <property type="term" value="F:zinc ion binding"/>
    <property type="evidence" value="ECO:0007669"/>
    <property type="project" value="UniProtKB-KW"/>
</dbReference>
<reference evidence="3 4" key="1">
    <citation type="journal article" date="2016" name="Mol. Biol. Evol.">
        <title>Comparative Genomics of Early-Diverging Mushroom-Forming Fungi Provides Insights into the Origins of Lignocellulose Decay Capabilities.</title>
        <authorList>
            <person name="Nagy L.G."/>
            <person name="Riley R."/>
            <person name="Tritt A."/>
            <person name="Adam C."/>
            <person name="Daum C."/>
            <person name="Floudas D."/>
            <person name="Sun H."/>
            <person name="Yadav J.S."/>
            <person name="Pangilinan J."/>
            <person name="Larsson K.H."/>
            <person name="Matsuura K."/>
            <person name="Barry K."/>
            <person name="Labutti K."/>
            <person name="Kuo R."/>
            <person name="Ohm R.A."/>
            <person name="Bhattacharya S.S."/>
            <person name="Shirouzu T."/>
            <person name="Yoshinaga Y."/>
            <person name="Martin F.M."/>
            <person name="Grigoriev I.V."/>
            <person name="Hibbett D.S."/>
        </authorList>
    </citation>
    <scope>NUCLEOTIDE SEQUENCE [LARGE SCALE GENOMIC DNA]</scope>
    <source>
        <strain evidence="3 4">HHB12029</strain>
    </source>
</reference>